<dbReference type="GO" id="GO:0005886">
    <property type="term" value="C:plasma membrane"/>
    <property type="evidence" value="ECO:0007669"/>
    <property type="project" value="UniProtKB-SubCell"/>
</dbReference>
<gene>
    <name evidence="3" type="ORF">DX908_13180</name>
</gene>
<sequence>MKHIFVMTAATAFALTGCVSMAPDYERPDAPIASSLPAQTSNVGVAAAGLGWRQFIADPALEGLIDTALTNNRDLRVAILNVQAAQAQYGITRSQRFPSIDAQGTVTDRGLFEDDGASQNPALQAQSVDQATAQLAVTAYELDLFGRVTSLNRAAQQHYFAAEENARAAQLSLIGAVSNGWLGLVTNTQLLALAQETASSQEESLNLTRARLEAGIASDLDYQRAVTSVEQARADTARYEAAVRQSLNALELLVGGPLPEGIAEAAAESEMSVRLDLYADQSSDILLSRPDVQAAENTLRAANAEIGAARAAFFPQISLTGSAGYASTELDNLFSSANGVWSYGPQVSLPIFSGGQNRANLRLAKTQREIALAQYEGAIQSAFRETADALAVADTIDDQIAALDRLVAASERAQFLSEQRLKDGVDNYLSVLDAQRAVYQAQQALISARLERSRNAVALYLALGGGQAGSI</sequence>
<dbReference type="OrthoDB" id="7181739at2"/>
<comment type="subcellular location">
    <subcellularLocation>
        <location evidence="2">Cell membrane</location>
        <topology evidence="2">Lipid-anchor</topology>
    </subcellularLocation>
</comment>
<name>A0A371RL80_9PROT</name>
<dbReference type="PANTHER" id="PTHR30203:SF32">
    <property type="entry name" value="CATION EFFLUX SYSTEM PROTEIN CUSC"/>
    <property type="match status" value="1"/>
</dbReference>
<dbReference type="SUPFAM" id="SSF56954">
    <property type="entry name" value="Outer membrane efflux proteins (OEP)"/>
    <property type="match status" value="1"/>
</dbReference>
<feature type="chain" id="PRO_5016482039" evidence="2">
    <location>
        <begin position="23"/>
        <end position="471"/>
    </location>
</feature>
<dbReference type="GO" id="GO:0015562">
    <property type="term" value="F:efflux transmembrane transporter activity"/>
    <property type="evidence" value="ECO:0007669"/>
    <property type="project" value="InterPro"/>
</dbReference>
<dbReference type="InterPro" id="IPR003423">
    <property type="entry name" value="OMP_efflux"/>
</dbReference>
<dbReference type="Gene3D" id="2.20.200.10">
    <property type="entry name" value="Outer membrane efflux proteins (OEP)"/>
    <property type="match status" value="1"/>
</dbReference>
<evidence type="ECO:0000313" key="4">
    <source>
        <dbReference type="Proteomes" id="UP000264589"/>
    </source>
</evidence>
<keyword evidence="2" id="KW-0472">Membrane</keyword>
<evidence type="ECO:0000313" key="3">
    <source>
        <dbReference type="EMBL" id="RFB06136.1"/>
    </source>
</evidence>
<keyword evidence="2" id="KW-1134">Transmembrane beta strand</keyword>
<evidence type="ECO:0000256" key="2">
    <source>
        <dbReference type="RuleBase" id="RU362097"/>
    </source>
</evidence>
<dbReference type="FunCoup" id="A0A371RL80">
    <property type="interactions" value="184"/>
</dbReference>
<feature type="signal peptide" evidence="2">
    <location>
        <begin position="1"/>
        <end position="22"/>
    </location>
</feature>
<dbReference type="NCBIfam" id="TIGR01845">
    <property type="entry name" value="outer_NodT"/>
    <property type="match status" value="1"/>
</dbReference>
<keyword evidence="2" id="KW-0449">Lipoprotein</keyword>
<dbReference type="InterPro" id="IPR010131">
    <property type="entry name" value="MdtP/NodT-like"/>
</dbReference>
<dbReference type="PROSITE" id="PS51257">
    <property type="entry name" value="PROKAR_LIPOPROTEIN"/>
    <property type="match status" value="1"/>
</dbReference>
<keyword evidence="2" id="KW-0812">Transmembrane</keyword>
<keyword evidence="2" id="KW-0564">Palmitate</keyword>
<comment type="similarity">
    <text evidence="1 2">Belongs to the outer membrane factor (OMF) (TC 1.B.17) family.</text>
</comment>
<comment type="caution">
    <text evidence="3">The sequence shown here is derived from an EMBL/GenBank/DDBJ whole genome shotgun (WGS) entry which is preliminary data.</text>
</comment>
<evidence type="ECO:0000256" key="1">
    <source>
        <dbReference type="ARBA" id="ARBA00007613"/>
    </source>
</evidence>
<dbReference type="Gene3D" id="1.20.1600.10">
    <property type="entry name" value="Outer membrane efflux proteins (OEP)"/>
    <property type="match status" value="1"/>
</dbReference>
<reference evidence="3 4" key="1">
    <citation type="submission" date="2018-08" db="EMBL/GenBank/DDBJ databases">
        <title>Parvularcula sp. SM1705, isolated from surface water of the South Sea China.</title>
        <authorList>
            <person name="Sun L."/>
        </authorList>
    </citation>
    <scope>NUCLEOTIDE SEQUENCE [LARGE SCALE GENOMIC DNA]</scope>
    <source>
        <strain evidence="3 4">SM1705</strain>
    </source>
</reference>
<dbReference type="PANTHER" id="PTHR30203">
    <property type="entry name" value="OUTER MEMBRANE CATION EFFLUX PROTEIN"/>
    <property type="match status" value="1"/>
</dbReference>
<dbReference type="Proteomes" id="UP000264589">
    <property type="component" value="Unassembled WGS sequence"/>
</dbReference>
<dbReference type="RefSeq" id="WP_116392769.1">
    <property type="nucleotide sequence ID" value="NZ_QUQO01000001.1"/>
</dbReference>
<protein>
    <submittedName>
        <fullName evidence="3">Transporter</fullName>
    </submittedName>
</protein>
<organism evidence="3 4">
    <name type="scientific">Parvularcula marina</name>
    <dbReference type="NCBI Taxonomy" id="2292771"/>
    <lineage>
        <taxon>Bacteria</taxon>
        <taxon>Pseudomonadati</taxon>
        <taxon>Pseudomonadota</taxon>
        <taxon>Alphaproteobacteria</taxon>
        <taxon>Parvularculales</taxon>
        <taxon>Parvularculaceae</taxon>
        <taxon>Parvularcula</taxon>
    </lineage>
</organism>
<keyword evidence="2" id="KW-0732">Signal</keyword>
<keyword evidence="4" id="KW-1185">Reference proteome</keyword>
<dbReference type="EMBL" id="QUQO01000001">
    <property type="protein sequence ID" value="RFB06136.1"/>
    <property type="molecule type" value="Genomic_DNA"/>
</dbReference>
<dbReference type="Pfam" id="PF02321">
    <property type="entry name" value="OEP"/>
    <property type="match status" value="2"/>
</dbReference>
<proteinExistence type="inferred from homology"/>
<dbReference type="AlphaFoldDB" id="A0A371RL80"/>
<dbReference type="InParanoid" id="A0A371RL80"/>
<accession>A0A371RL80</accession>